<protein>
    <submittedName>
        <fullName evidence="1">Uncharacterized protein</fullName>
    </submittedName>
</protein>
<evidence type="ECO:0000313" key="2">
    <source>
        <dbReference type="Proteomes" id="UP000078492"/>
    </source>
</evidence>
<dbReference type="EMBL" id="KQ981153">
    <property type="protein sequence ID" value="KYN08950.1"/>
    <property type="molecule type" value="Genomic_DNA"/>
</dbReference>
<proteinExistence type="predicted"/>
<evidence type="ECO:0000313" key="1">
    <source>
        <dbReference type="EMBL" id="KYN08950.1"/>
    </source>
</evidence>
<dbReference type="Proteomes" id="UP000078492">
    <property type="component" value="Unassembled WGS sequence"/>
</dbReference>
<organism evidence="1 2">
    <name type="scientific">Trachymyrmex cornetzi</name>
    <dbReference type="NCBI Taxonomy" id="471704"/>
    <lineage>
        <taxon>Eukaryota</taxon>
        <taxon>Metazoa</taxon>
        <taxon>Ecdysozoa</taxon>
        <taxon>Arthropoda</taxon>
        <taxon>Hexapoda</taxon>
        <taxon>Insecta</taxon>
        <taxon>Pterygota</taxon>
        <taxon>Neoptera</taxon>
        <taxon>Endopterygota</taxon>
        <taxon>Hymenoptera</taxon>
        <taxon>Apocrita</taxon>
        <taxon>Aculeata</taxon>
        <taxon>Formicoidea</taxon>
        <taxon>Formicidae</taxon>
        <taxon>Myrmicinae</taxon>
        <taxon>Trachymyrmex</taxon>
    </lineage>
</organism>
<accession>A0A195D7T6</accession>
<sequence length="67" mass="7504">MGLLHSTSGRRTLTSCFSRQLFSGSFATSRLACSLLGTSHFFLSERYNVLERSSEEKRNAVRSCVLL</sequence>
<reference evidence="1 2" key="1">
    <citation type="submission" date="2015-09" db="EMBL/GenBank/DDBJ databases">
        <title>Trachymyrmex cornetzi WGS genome.</title>
        <authorList>
            <person name="Nygaard S."/>
            <person name="Hu H."/>
            <person name="Boomsma J."/>
            <person name="Zhang G."/>
        </authorList>
    </citation>
    <scope>NUCLEOTIDE SEQUENCE [LARGE SCALE GENOMIC DNA]</scope>
    <source>
        <strain evidence="1">Tcor2-1</strain>
        <tissue evidence="1">Whole body</tissue>
    </source>
</reference>
<name>A0A195D7T6_9HYME</name>
<dbReference type="AlphaFoldDB" id="A0A195D7T6"/>
<gene>
    <name evidence="1" type="ORF">ALC57_18916</name>
</gene>
<keyword evidence="2" id="KW-1185">Reference proteome</keyword>